<dbReference type="SUPFAM" id="SSF55486">
    <property type="entry name" value="Metalloproteases ('zincins'), catalytic domain"/>
    <property type="match status" value="1"/>
</dbReference>
<evidence type="ECO:0000256" key="16">
    <source>
        <dbReference type="RuleBase" id="RU366077"/>
    </source>
</evidence>
<dbReference type="GO" id="GO:0046872">
    <property type="term" value="F:metal ion binding"/>
    <property type="evidence" value="ECO:0007669"/>
    <property type="project" value="UniProtKB-KW"/>
</dbReference>
<dbReference type="EMBL" id="AUPL01006593">
    <property type="protein sequence ID" value="ESL05746.1"/>
    <property type="molecule type" value="Genomic_DNA"/>
</dbReference>
<evidence type="ECO:0000313" key="18">
    <source>
        <dbReference type="Proteomes" id="UP000031737"/>
    </source>
</evidence>
<dbReference type="EC" id="3.4.24.-" evidence="16"/>
<evidence type="ECO:0000256" key="14">
    <source>
        <dbReference type="ARBA" id="ARBA00023180"/>
    </source>
</evidence>
<evidence type="ECO:0000256" key="13">
    <source>
        <dbReference type="ARBA" id="ARBA00023157"/>
    </source>
</evidence>
<evidence type="ECO:0000256" key="11">
    <source>
        <dbReference type="ARBA" id="ARBA00023136"/>
    </source>
</evidence>
<evidence type="ECO:0000256" key="8">
    <source>
        <dbReference type="ARBA" id="ARBA00022833"/>
    </source>
</evidence>
<dbReference type="Pfam" id="PF01457">
    <property type="entry name" value="Peptidase_M8"/>
    <property type="match status" value="1"/>
</dbReference>
<protein>
    <recommendedName>
        <fullName evidence="16">Leishmanolysin-like peptidase</fullName>
        <ecNumber evidence="16">3.4.24.-</ecNumber>
    </recommendedName>
</protein>
<evidence type="ECO:0000256" key="2">
    <source>
        <dbReference type="ARBA" id="ARBA00004370"/>
    </source>
</evidence>
<dbReference type="AlphaFoldDB" id="A0A061IV44"/>
<dbReference type="GO" id="GO:0005737">
    <property type="term" value="C:cytoplasm"/>
    <property type="evidence" value="ECO:0007669"/>
    <property type="project" value="TreeGrafter"/>
</dbReference>
<keyword evidence="6" id="KW-0732">Signal</keyword>
<feature type="binding site" evidence="15">
    <location>
        <position position="15"/>
    </location>
    <ligand>
        <name>Zn(2+)</name>
        <dbReference type="ChEBI" id="CHEBI:29105"/>
        <note>catalytic</note>
    </ligand>
</feature>
<evidence type="ECO:0000256" key="7">
    <source>
        <dbReference type="ARBA" id="ARBA00022801"/>
    </source>
</evidence>
<dbReference type="Proteomes" id="UP000031737">
    <property type="component" value="Unassembled WGS sequence"/>
</dbReference>
<reference evidence="17 18" key="1">
    <citation type="submission" date="2013-07" db="EMBL/GenBank/DDBJ databases">
        <authorList>
            <person name="Stoco P.H."/>
            <person name="Wagner G."/>
            <person name="Gerber A."/>
            <person name="Zaha A."/>
            <person name="Thompson C."/>
            <person name="Bartholomeu D.C."/>
            <person name="Luckemeyer D.D."/>
            <person name="Bahia D."/>
            <person name="Loreto E."/>
            <person name="Prestes E.B."/>
            <person name="Lima F.M."/>
            <person name="Rodrigues-Luiz G."/>
            <person name="Vallejo G.A."/>
            <person name="Filho J.F."/>
            <person name="Monteiro K.M."/>
            <person name="Tyler K.M."/>
            <person name="de Almeida L.G."/>
            <person name="Ortiz M.F."/>
            <person name="Siervo M.A."/>
            <person name="de Moraes M.H."/>
            <person name="Cunha O.L."/>
            <person name="Mendonca-Neto R."/>
            <person name="Silva R."/>
            <person name="Teixeira S.M."/>
            <person name="Murta S.M."/>
            <person name="Sincero T.C."/>
            <person name="Mendes T.A."/>
            <person name="Urmenyi T.P."/>
            <person name="Silva V.G."/>
            <person name="da Rocha W.D."/>
            <person name="Andersson B."/>
            <person name="Romanha A.J."/>
            <person name="Steindel M."/>
            <person name="de Vasconcelos A.T."/>
            <person name="Grisard E.C."/>
        </authorList>
    </citation>
    <scope>NUCLEOTIDE SEQUENCE [LARGE SCALE GENOMIC DNA]</scope>
    <source>
        <strain evidence="17 18">SC58</strain>
    </source>
</reference>
<organism evidence="17 18">
    <name type="scientific">Trypanosoma rangeli SC58</name>
    <dbReference type="NCBI Taxonomy" id="429131"/>
    <lineage>
        <taxon>Eukaryota</taxon>
        <taxon>Discoba</taxon>
        <taxon>Euglenozoa</taxon>
        <taxon>Kinetoplastea</taxon>
        <taxon>Metakinetoplastina</taxon>
        <taxon>Trypanosomatida</taxon>
        <taxon>Trypanosomatidae</taxon>
        <taxon>Trypanosoma</taxon>
        <taxon>Herpetosoma</taxon>
    </lineage>
</organism>
<keyword evidence="7 16" id="KW-0378">Hydrolase</keyword>
<dbReference type="Gene3D" id="2.10.55.10">
    <property type="entry name" value="Leishmanolysin domain 3"/>
    <property type="match status" value="1"/>
</dbReference>
<evidence type="ECO:0000313" key="17">
    <source>
        <dbReference type="EMBL" id="ESL05746.1"/>
    </source>
</evidence>
<comment type="catalytic activity">
    <reaction evidence="1">
        <text>Preference for hydrophobic residues at P1 and P1' and basic residues at P2' and P3'. A model nonapeptide is cleaved at -Ala-Tyr-|-Leu-Lys-Lys-.</text>
        <dbReference type="EC" id="3.4.24.36"/>
    </reaction>
</comment>
<comment type="subcellular location">
    <subcellularLocation>
        <location evidence="2">Membrane</location>
    </subcellularLocation>
</comment>
<evidence type="ECO:0000256" key="1">
    <source>
        <dbReference type="ARBA" id="ARBA00001249"/>
    </source>
</evidence>
<name>A0A061IV44_TRYRA</name>
<dbReference type="Gene3D" id="3.90.132.10">
    <property type="entry name" value="Leishmanolysin , domain 2"/>
    <property type="match status" value="1"/>
</dbReference>
<dbReference type="PANTHER" id="PTHR10942">
    <property type="entry name" value="LEISHMANOLYSIN-LIKE PEPTIDASE"/>
    <property type="match status" value="1"/>
</dbReference>
<keyword evidence="4 16" id="KW-0645">Protease</keyword>
<keyword evidence="14" id="KW-0325">Glycoprotein</keyword>
<dbReference type="PRINTS" id="PR00782">
    <property type="entry name" value="LSHMANOLYSIN"/>
</dbReference>
<keyword evidence="12" id="KW-0865">Zymogen</keyword>
<keyword evidence="8 15" id="KW-0862">Zinc</keyword>
<dbReference type="VEuPathDB" id="TriTrypDB:TRSC58_06593"/>
<evidence type="ECO:0000256" key="12">
    <source>
        <dbReference type="ARBA" id="ARBA00023145"/>
    </source>
</evidence>
<evidence type="ECO:0000256" key="4">
    <source>
        <dbReference type="ARBA" id="ARBA00022670"/>
    </source>
</evidence>
<keyword evidence="13" id="KW-1015">Disulfide bond</keyword>
<comment type="similarity">
    <text evidence="3 16">Belongs to the peptidase M8 family.</text>
</comment>
<dbReference type="GO" id="GO:0006508">
    <property type="term" value="P:proteolysis"/>
    <property type="evidence" value="ECO:0007669"/>
    <property type="project" value="UniProtKB-KW"/>
</dbReference>
<dbReference type="PANTHER" id="PTHR10942:SF0">
    <property type="entry name" value="LEISHMANOLYSIN-LIKE PEPTIDASE"/>
    <property type="match status" value="1"/>
</dbReference>
<dbReference type="GO" id="GO:0007155">
    <property type="term" value="P:cell adhesion"/>
    <property type="evidence" value="ECO:0007669"/>
    <property type="project" value="UniProtKB-KW"/>
</dbReference>
<accession>A0A061IV44</accession>
<dbReference type="GO" id="GO:0004222">
    <property type="term" value="F:metalloendopeptidase activity"/>
    <property type="evidence" value="ECO:0007669"/>
    <property type="project" value="UniProtKB-UniRule"/>
</dbReference>
<keyword evidence="10 15" id="KW-0482">Metalloprotease</keyword>
<evidence type="ECO:0000256" key="9">
    <source>
        <dbReference type="ARBA" id="ARBA00022889"/>
    </source>
</evidence>
<evidence type="ECO:0000256" key="10">
    <source>
        <dbReference type="ARBA" id="ARBA00023049"/>
    </source>
</evidence>
<evidence type="ECO:0000256" key="3">
    <source>
        <dbReference type="ARBA" id="ARBA00005860"/>
    </source>
</evidence>
<comment type="caution">
    <text evidence="17">The sequence shown here is derived from an EMBL/GenBank/DDBJ whole genome shotgun (WGS) entry which is preliminary data.</text>
</comment>
<proteinExistence type="inferred from homology"/>
<keyword evidence="9" id="KW-0130">Cell adhesion</keyword>
<comment type="cofactor">
    <cofactor evidence="15 16">
        <name>Zn(2+)</name>
        <dbReference type="ChEBI" id="CHEBI:29105"/>
    </cofactor>
    <text evidence="15 16">Binds 1 zinc ion per subunit.</text>
</comment>
<dbReference type="InterPro" id="IPR001577">
    <property type="entry name" value="Peptidase_M8"/>
</dbReference>
<keyword evidence="5 15" id="KW-0479">Metal-binding</keyword>
<evidence type="ECO:0000256" key="6">
    <source>
        <dbReference type="ARBA" id="ARBA00022729"/>
    </source>
</evidence>
<keyword evidence="18" id="KW-1185">Reference proteome</keyword>
<keyword evidence="11" id="KW-0472">Membrane</keyword>
<dbReference type="GO" id="GO:0016020">
    <property type="term" value="C:membrane"/>
    <property type="evidence" value="ECO:0007669"/>
    <property type="project" value="UniProtKB-SubCell"/>
</dbReference>
<evidence type="ECO:0000256" key="15">
    <source>
        <dbReference type="PIRSR" id="PIRSR601577-2"/>
    </source>
</evidence>
<dbReference type="OrthoDB" id="244319at2759"/>
<gene>
    <name evidence="17" type="ORF">TRSC58_06593</name>
</gene>
<sequence length="137" mass="15723">MELEEGDDEWFDANHWKKRNAPDELMAPGVPYTYYSAFTLAAFEDMGVYRANYSMADPLRWGKNSGCGLLENKCFTNGSTAYFAMFCTQFISDQGRLCTYDRLSLGYCGLLTHQQPLPPQYQYFDNPKRGGIFRAMD</sequence>
<evidence type="ECO:0000256" key="5">
    <source>
        <dbReference type="ARBA" id="ARBA00022723"/>
    </source>
</evidence>
<feature type="non-terminal residue" evidence="17">
    <location>
        <position position="137"/>
    </location>
</feature>